<dbReference type="EMBL" id="BAAAUT010000011">
    <property type="protein sequence ID" value="GAA3127065.1"/>
    <property type="molecule type" value="Genomic_DNA"/>
</dbReference>
<feature type="region of interest" description="Disordered" evidence="1">
    <location>
        <begin position="1"/>
        <end position="39"/>
    </location>
</feature>
<dbReference type="Pfam" id="PF15698">
    <property type="entry name" value="Phosphatase"/>
    <property type="match status" value="1"/>
</dbReference>
<proteinExistence type="predicted"/>
<evidence type="ECO:0000256" key="1">
    <source>
        <dbReference type="SAM" id="MobiDB-lite"/>
    </source>
</evidence>
<keyword evidence="3" id="KW-1185">Reference proteome</keyword>
<feature type="compositionally biased region" description="Low complexity" evidence="1">
    <location>
        <begin position="19"/>
        <end position="34"/>
    </location>
</feature>
<reference evidence="3" key="1">
    <citation type="journal article" date="2019" name="Int. J. Syst. Evol. Microbiol.">
        <title>The Global Catalogue of Microorganisms (GCM) 10K type strain sequencing project: providing services to taxonomists for standard genome sequencing and annotation.</title>
        <authorList>
            <consortium name="The Broad Institute Genomics Platform"/>
            <consortium name="The Broad Institute Genome Sequencing Center for Infectious Disease"/>
            <person name="Wu L."/>
            <person name="Ma J."/>
        </authorList>
    </citation>
    <scope>NUCLEOTIDE SEQUENCE [LARGE SCALE GENOMIC DNA]</scope>
    <source>
        <strain evidence="3">JCM 9373</strain>
    </source>
</reference>
<dbReference type="Proteomes" id="UP001500320">
    <property type="component" value="Unassembled WGS sequence"/>
</dbReference>
<name>A0ABP6MUZ8_9ACTN</name>
<dbReference type="Gene3D" id="3.40.50.2000">
    <property type="entry name" value="Glycogen Phosphorylase B"/>
    <property type="match status" value="1"/>
</dbReference>
<organism evidence="2 3">
    <name type="scientific">Planomonospora alba</name>
    <dbReference type="NCBI Taxonomy" id="161354"/>
    <lineage>
        <taxon>Bacteria</taxon>
        <taxon>Bacillati</taxon>
        <taxon>Actinomycetota</taxon>
        <taxon>Actinomycetes</taxon>
        <taxon>Streptosporangiales</taxon>
        <taxon>Streptosporangiaceae</taxon>
        <taxon>Planomonospora</taxon>
    </lineage>
</organism>
<gene>
    <name evidence="2" type="ORF">GCM10010466_17370</name>
</gene>
<dbReference type="InterPro" id="IPR031423">
    <property type="entry name" value="Phosphatase_SCO2771"/>
</dbReference>
<evidence type="ECO:0000313" key="3">
    <source>
        <dbReference type="Proteomes" id="UP001500320"/>
    </source>
</evidence>
<protein>
    <submittedName>
        <fullName evidence="2">Phosphatase</fullName>
    </submittedName>
</protein>
<sequence length="297" mass="31526">MTAESEPDHPRRTAPADVSRAAPGASRSAPHGAPQGAPMSRGELAEHLVRTRIAGDVATSRQNNLDHYRSLANRDPYHLFGLTLGGDWSYRDVLELMSKSAGVVADPGHREGQDTIDPERTIDAVEAMADVIAGVLGAGGARILVATGHPTGLLTIHLALARLARAYGATLLTPAEDWSYVGAGFGRRRKIRYLDDVAMLDDRGAFVHTHDPAPMRAMLAELGEDRPDLVVADHGWAGAAGEAGVLTVGFADSNDPALFVGEAEGKIAVTVPLDDNVLPRHYAPLTRHLVERVASAL</sequence>
<evidence type="ECO:0000313" key="2">
    <source>
        <dbReference type="EMBL" id="GAA3127065.1"/>
    </source>
</evidence>
<accession>A0ABP6MUZ8</accession>
<comment type="caution">
    <text evidence="2">The sequence shown here is derived from an EMBL/GenBank/DDBJ whole genome shotgun (WGS) entry which is preliminary data.</text>
</comment>
<feature type="compositionally biased region" description="Basic and acidic residues" evidence="1">
    <location>
        <begin position="1"/>
        <end position="11"/>
    </location>
</feature>